<comment type="caution">
    <text evidence="1">The sequence shown here is derived from an EMBL/GenBank/DDBJ whole genome shotgun (WGS) entry which is preliminary data.</text>
</comment>
<sequence>MGIKDLFQKHPGELRLHRYAAIEKLRECISDDDKVLREMLYQLFKTVIFPGCKEETLHFSFLFELSNLVRSLLSHNFKVYIFLQLSFKS</sequence>
<evidence type="ECO:0000313" key="2">
    <source>
        <dbReference type="Proteomes" id="UP001163603"/>
    </source>
</evidence>
<dbReference type="Proteomes" id="UP001163603">
    <property type="component" value="Chromosome 2"/>
</dbReference>
<evidence type="ECO:0000313" key="1">
    <source>
        <dbReference type="EMBL" id="KAJ0048695.1"/>
    </source>
</evidence>
<proteinExistence type="predicted"/>
<protein>
    <submittedName>
        <fullName evidence="1">Uncharacterized protein</fullName>
    </submittedName>
</protein>
<reference evidence="2" key="1">
    <citation type="journal article" date="2023" name="G3 (Bethesda)">
        <title>Genome assembly and association tests identify interacting loci associated with vigor, precocity, and sex in interspecific pistachio rootstocks.</title>
        <authorList>
            <person name="Palmer W."/>
            <person name="Jacygrad E."/>
            <person name="Sagayaradj S."/>
            <person name="Cavanaugh K."/>
            <person name="Han R."/>
            <person name="Bertier L."/>
            <person name="Beede B."/>
            <person name="Kafkas S."/>
            <person name="Golino D."/>
            <person name="Preece J."/>
            <person name="Michelmore R."/>
        </authorList>
    </citation>
    <scope>NUCLEOTIDE SEQUENCE [LARGE SCALE GENOMIC DNA]</scope>
</reference>
<name>A0ACC0ZB55_9ROSI</name>
<organism evidence="1 2">
    <name type="scientific">Pistacia integerrima</name>
    <dbReference type="NCBI Taxonomy" id="434235"/>
    <lineage>
        <taxon>Eukaryota</taxon>
        <taxon>Viridiplantae</taxon>
        <taxon>Streptophyta</taxon>
        <taxon>Embryophyta</taxon>
        <taxon>Tracheophyta</taxon>
        <taxon>Spermatophyta</taxon>
        <taxon>Magnoliopsida</taxon>
        <taxon>eudicotyledons</taxon>
        <taxon>Gunneridae</taxon>
        <taxon>Pentapetalae</taxon>
        <taxon>rosids</taxon>
        <taxon>malvids</taxon>
        <taxon>Sapindales</taxon>
        <taxon>Anacardiaceae</taxon>
        <taxon>Pistacia</taxon>
    </lineage>
</organism>
<gene>
    <name evidence="1" type="ORF">Pint_16015</name>
</gene>
<accession>A0ACC0ZB55</accession>
<dbReference type="EMBL" id="CM047737">
    <property type="protein sequence ID" value="KAJ0048695.1"/>
    <property type="molecule type" value="Genomic_DNA"/>
</dbReference>
<keyword evidence="2" id="KW-1185">Reference proteome</keyword>